<dbReference type="PANTHER" id="PTHR37464">
    <property type="entry name" value="BLL2463 PROTEIN"/>
    <property type="match status" value="1"/>
</dbReference>
<keyword evidence="1" id="KW-0812">Transmembrane</keyword>
<proteinExistence type="predicted"/>
<reference evidence="3 4" key="1">
    <citation type="submission" date="2018-09" db="EMBL/GenBank/DDBJ databases">
        <title>Genome sequencing of strain 6GH32-13.</title>
        <authorList>
            <person name="Weon H.-Y."/>
            <person name="Heo J."/>
            <person name="Kwon S.-W."/>
        </authorList>
    </citation>
    <scope>NUCLEOTIDE SEQUENCE [LARGE SCALE GENOMIC DNA]</scope>
    <source>
        <strain evidence="3 4">5GH32-13</strain>
    </source>
</reference>
<dbReference type="NCBIfam" id="TIGR02226">
    <property type="entry name" value="two_anch"/>
    <property type="match status" value="1"/>
</dbReference>
<feature type="transmembrane region" description="Helical" evidence="1">
    <location>
        <begin position="62"/>
        <end position="84"/>
    </location>
</feature>
<feature type="transmembrane region" description="Helical" evidence="1">
    <location>
        <begin position="486"/>
        <end position="504"/>
    </location>
</feature>
<dbReference type="AlphaFoldDB" id="A0A3B7MFW1"/>
<accession>A0A3B7MFW1</accession>
<keyword evidence="4" id="KW-1185">Reference proteome</keyword>
<evidence type="ECO:0000259" key="2">
    <source>
        <dbReference type="Pfam" id="PF07584"/>
    </source>
</evidence>
<dbReference type="InterPro" id="IPR024163">
    <property type="entry name" value="Aerotolerance_reg_N"/>
</dbReference>
<feature type="domain" description="Aerotolerance regulator N-terminal" evidence="2">
    <location>
        <begin position="8"/>
        <end position="82"/>
    </location>
</feature>
<keyword evidence="1" id="KW-0472">Membrane</keyword>
<dbReference type="InterPro" id="IPR011933">
    <property type="entry name" value="Double_TM_dom"/>
</dbReference>
<gene>
    <name evidence="3" type="ORF">D3H65_04170</name>
</gene>
<dbReference type="KEGG" id="pseg:D3H65_04170"/>
<evidence type="ECO:0000256" key="1">
    <source>
        <dbReference type="SAM" id="Phobius"/>
    </source>
</evidence>
<dbReference type="Pfam" id="PF07584">
    <property type="entry name" value="BatA"/>
    <property type="match status" value="1"/>
</dbReference>
<keyword evidence="1" id="KW-1133">Transmembrane helix</keyword>
<sequence length="515" mass="56511">MSIYILLQLLNPIALVAAAAVIIPVLVHLWNVRTGKTLRVGSIALLATSARRRASSLRITNWPLFLLRCFLLLLLAFLLARPVWNNTPTANKQAGWILVPARQLATAHAHYGPRIDSLLAAGLELHDLGTGFEKLQLQDTLQYSTSTPDKSTLLPPWSLLKVLDVQLPKAFPVHVFTDNRLSAYQGDRPHTQLAIHWNSFATGDSMYRSPALQWVTPNGKIRHIEWVSTPAGNYYRESMTGAALTGDIDTSIIRIGIYPGKNMADAQYVKAALQAIAQFTGRRITTTLLSAGQAPATAQNIVFNLDEQQHVGLNLSKSSTTDNLLSYIAPKGTLFQYDTGDAIAGASWAQEGNLITGEGLQHKVYRFTGGAAKGTPLWTLANGQPLLTMTAAEGRRVYHFKSRFNPAWSDMVWEGDFVQTLLPLVLAAPVIPDAVDLRIIDEQQSAIGSRETAIGPVDGREQSAVDLADRQEQGADSLLKDSAKDLSFIIWIAAFILFAAERLLTHRQQQIKQDA</sequence>
<feature type="transmembrane region" description="Helical" evidence="1">
    <location>
        <begin position="12"/>
        <end position="30"/>
    </location>
</feature>
<name>A0A3B7MFW1_9BACT</name>
<dbReference type="PANTHER" id="PTHR37464:SF1">
    <property type="entry name" value="BLL2463 PROTEIN"/>
    <property type="match status" value="1"/>
</dbReference>
<protein>
    <recommendedName>
        <fullName evidence="2">Aerotolerance regulator N-terminal domain-containing protein</fullName>
    </recommendedName>
</protein>
<organism evidence="3 4">
    <name type="scientific">Paraflavitalea soli</name>
    <dbReference type="NCBI Taxonomy" id="2315862"/>
    <lineage>
        <taxon>Bacteria</taxon>
        <taxon>Pseudomonadati</taxon>
        <taxon>Bacteroidota</taxon>
        <taxon>Chitinophagia</taxon>
        <taxon>Chitinophagales</taxon>
        <taxon>Chitinophagaceae</taxon>
        <taxon>Paraflavitalea</taxon>
    </lineage>
</organism>
<evidence type="ECO:0000313" key="4">
    <source>
        <dbReference type="Proteomes" id="UP000263900"/>
    </source>
</evidence>
<dbReference type="OrthoDB" id="890881at2"/>
<dbReference type="EMBL" id="CP032157">
    <property type="protein sequence ID" value="AXY73218.1"/>
    <property type="molecule type" value="Genomic_DNA"/>
</dbReference>
<evidence type="ECO:0000313" key="3">
    <source>
        <dbReference type="EMBL" id="AXY73218.1"/>
    </source>
</evidence>
<dbReference type="Proteomes" id="UP000263900">
    <property type="component" value="Chromosome"/>
</dbReference>